<keyword evidence="5" id="KW-0046">Antibiotic resistance</keyword>
<proteinExistence type="predicted"/>
<accession>A0A1I7MLW6</accession>
<evidence type="ECO:0000313" key="8">
    <source>
        <dbReference type="EMBL" id="SFV22925.1"/>
    </source>
</evidence>
<dbReference type="InterPro" id="IPR000412">
    <property type="entry name" value="ABC_2_transport"/>
</dbReference>
<keyword evidence="9" id="KW-1185">Reference proteome</keyword>
<dbReference type="STRING" id="574650.SAMN04487966_105121"/>
<keyword evidence="4 6" id="KW-0472">Membrane</keyword>
<dbReference type="Proteomes" id="UP000198881">
    <property type="component" value="Unassembled WGS sequence"/>
</dbReference>
<feature type="transmembrane region" description="Helical" evidence="6">
    <location>
        <begin position="179"/>
        <end position="199"/>
    </location>
</feature>
<dbReference type="PIRSF" id="PIRSF006648">
    <property type="entry name" value="DrrB"/>
    <property type="match status" value="1"/>
</dbReference>
<dbReference type="AlphaFoldDB" id="A0A1I7MLW6"/>
<dbReference type="PANTHER" id="PTHR43229">
    <property type="entry name" value="NODULATION PROTEIN J"/>
    <property type="match status" value="1"/>
</dbReference>
<evidence type="ECO:0000256" key="4">
    <source>
        <dbReference type="ARBA" id="ARBA00023136"/>
    </source>
</evidence>
<dbReference type="GO" id="GO:0043190">
    <property type="term" value="C:ATP-binding cassette (ABC) transporter complex"/>
    <property type="evidence" value="ECO:0007669"/>
    <property type="project" value="InterPro"/>
</dbReference>
<organism evidence="8 9">
    <name type="scientific">Micrococcus terreus</name>
    <dbReference type="NCBI Taxonomy" id="574650"/>
    <lineage>
        <taxon>Bacteria</taxon>
        <taxon>Bacillati</taxon>
        <taxon>Actinomycetota</taxon>
        <taxon>Actinomycetes</taxon>
        <taxon>Micrococcales</taxon>
        <taxon>Micrococcaceae</taxon>
        <taxon>Micrococcus</taxon>
    </lineage>
</organism>
<dbReference type="OrthoDB" id="160207at2"/>
<dbReference type="Pfam" id="PF01061">
    <property type="entry name" value="ABC2_membrane"/>
    <property type="match status" value="1"/>
</dbReference>
<dbReference type="RefSeq" id="WP_091696975.1">
    <property type="nucleotide sequence ID" value="NZ_FPCG01000005.1"/>
</dbReference>
<sequence>MSGVESSLQPARAAHAQPLVRRVLSQGGYETWTALKNGEQLLVSIILPLLALFGTVWTGLLDTPTTRGIDLAAPGVLALAVLSSAFTGQGIATAFERRYGVLAYLSTTPLGPAGLLLGKALSVLTLLTVQVTVIGGVGLALGWRPDLAGISWAALFLICGAATFTALGLLIAGTTKPEATLALTNLLWVLLGALGGAVFPVPDVGIWSALAAFLPSAALGDGLRAALLDGTLDGPALLILLGWAILATLAAVRWFRWR</sequence>
<evidence type="ECO:0000256" key="2">
    <source>
        <dbReference type="ARBA" id="ARBA00022692"/>
    </source>
</evidence>
<evidence type="ECO:0000256" key="6">
    <source>
        <dbReference type="SAM" id="Phobius"/>
    </source>
</evidence>
<dbReference type="GO" id="GO:0046677">
    <property type="term" value="P:response to antibiotic"/>
    <property type="evidence" value="ECO:0007669"/>
    <property type="project" value="UniProtKB-KW"/>
</dbReference>
<evidence type="ECO:0000259" key="7">
    <source>
        <dbReference type="Pfam" id="PF01061"/>
    </source>
</evidence>
<dbReference type="GO" id="GO:0140359">
    <property type="term" value="F:ABC-type transporter activity"/>
    <property type="evidence" value="ECO:0007669"/>
    <property type="project" value="InterPro"/>
</dbReference>
<keyword evidence="2 6" id="KW-0812">Transmembrane</keyword>
<name>A0A1I7MLW6_9MICC</name>
<dbReference type="InterPro" id="IPR051784">
    <property type="entry name" value="Nod_factor_ABC_transporter"/>
</dbReference>
<evidence type="ECO:0000256" key="5">
    <source>
        <dbReference type="ARBA" id="ARBA00023251"/>
    </source>
</evidence>
<gene>
    <name evidence="8" type="ORF">SAMN04487966_105121</name>
</gene>
<dbReference type="EMBL" id="FPCG01000005">
    <property type="protein sequence ID" value="SFV22925.1"/>
    <property type="molecule type" value="Genomic_DNA"/>
</dbReference>
<feature type="domain" description="ABC-2 type transporter transmembrane" evidence="7">
    <location>
        <begin position="33"/>
        <end position="227"/>
    </location>
</feature>
<dbReference type="InterPro" id="IPR013525">
    <property type="entry name" value="ABC2_TM"/>
</dbReference>
<evidence type="ECO:0000256" key="1">
    <source>
        <dbReference type="ARBA" id="ARBA00004141"/>
    </source>
</evidence>
<feature type="transmembrane region" description="Helical" evidence="6">
    <location>
        <begin position="72"/>
        <end position="95"/>
    </location>
</feature>
<feature type="transmembrane region" description="Helical" evidence="6">
    <location>
        <begin position="116"/>
        <end position="143"/>
    </location>
</feature>
<dbReference type="PANTHER" id="PTHR43229:SF2">
    <property type="entry name" value="NODULATION PROTEIN J"/>
    <property type="match status" value="1"/>
</dbReference>
<feature type="transmembrane region" description="Helical" evidence="6">
    <location>
        <begin position="41"/>
        <end position="60"/>
    </location>
</feature>
<feature type="transmembrane region" description="Helical" evidence="6">
    <location>
        <begin position="149"/>
        <end position="172"/>
    </location>
</feature>
<evidence type="ECO:0000256" key="3">
    <source>
        <dbReference type="ARBA" id="ARBA00022989"/>
    </source>
</evidence>
<reference evidence="8 9" key="1">
    <citation type="submission" date="2016-10" db="EMBL/GenBank/DDBJ databases">
        <authorList>
            <person name="de Groot N.N."/>
        </authorList>
    </citation>
    <scope>NUCLEOTIDE SEQUENCE [LARGE SCALE GENOMIC DNA]</scope>
    <source>
        <strain evidence="8 9">CGMCC 1.7054</strain>
    </source>
</reference>
<keyword evidence="3 6" id="KW-1133">Transmembrane helix</keyword>
<evidence type="ECO:0000313" key="9">
    <source>
        <dbReference type="Proteomes" id="UP000198881"/>
    </source>
</evidence>
<protein>
    <submittedName>
        <fullName evidence="8">ABC-2 type transport system permease protein</fullName>
    </submittedName>
</protein>
<feature type="transmembrane region" description="Helical" evidence="6">
    <location>
        <begin position="235"/>
        <end position="255"/>
    </location>
</feature>
<comment type="subcellular location">
    <subcellularLocation>
        <location evidence="1">Membrane</location>
        <topology evidence="1">Multi-pass membrane protein</topology>
    </subcellularLocation>
</comment>